<proteinExistence type="predicted"/>
<keyword evidence="5" id="KW-1185">Reference proteome</keyword>
<keyword evidence="1" id="KW-0812">Transmembrane</keyword>
<dbReference type="InterPro" id="IPR055568">
    <property type="entry name" value="DUF7144"/>
</dbReference>
<name>A0A511FAF8_9CELL</name>
<organism evidence="3 5">
    <name type="scientific">Cellulomonas hominis</name>
    <dbReference type="NCBI Taxonomy" id="156981"/>
    <lineage>
        <taxon>Bacteria</taxon>
        <taxon>Bacillati</taxon>
        <taxon>Actinomycetota</taxon>
        <taxon>Actinomycetes</taxon>
        <taxon>Micrococcales</taxon>
        <taxon>Cellulomonadaceae</taxon>
        <taxon>Cellulomonas</taxon>
    </lineage>
</organism>
<evidence type="ECO:0000256" key="1">
    <source>
        <dbReference type="SAM" id="Phobius"/>
    </source>
</evidence>
<dbReference type="Pfam" id="PF23636">
    <property type="entry name" value="DUF7144"/>
    <property type="match status" value="1"/>
</dbReference>
<feature type="transmembrane region" description="Helical" evidence="1">
    <location>
        <begin position="56"/>
        <end position="75"/>
    </location>
</feature>
<evidence type="ECO:0000313" key="5">
    <source>
        <dbReference type="Proteomes" id="UP000321723"/>
    </source>
</evidence>
<evidence type="ECO:0000313" key="6">
    <source>
        <dbReference type="Proteomes" id="UP000564629"/>
    </source>
</evidence>
<dbReference type="RefSeq" id="WP_146835585.1">
    <property type="nucleotide sequence ID" value="NZ_BJVQ01000013.1"/>
</dbReference>
<dbReference type="AlphaFoldDB" id="A0A511FAF8"/>
<evidence type="ECO:0000313" key="3">
    <source>
        <dbReference type="EMBL" id="GEL46249.1"/>
    </source>
</evidence>
<evidence type="ECO:0000313" key="4">
    <source>
        <dbReference type="EMBL" id="MBB5471419.1"/>
    </source>
</evidence>
<feature type="domain" description="DUF7144" evidence="2">
    <location>
        <begin position="13"/>
        <end position="126"/>
    </location>
</feature>
<feature type="transmembrane region" description="Helical" evidence="1">
    <location>
        <begin position="105"/>
        <end position="123"/>
    </location>
</feature>
<keyword evidence="1" id="KW-0472">Membrane</keyword>
<dbReference type="Proteomes" id="UP000564629">
    <property type="component" value="Unassembled WGS sequence"/>
</dbReference>
<protein>
    <submittedName>
        <fullName evidence="4">Vacuolar-type H+-ATPase subunit I/STV1</fullName>
    </submittedName>
</protein>
<dbReference type="EMBL" id="BJVQ01000013">
    <property type="protein sequence ID" value="GEL46249.1"/>
    <property type="molecule type" value="Genomic_DNA"/>
</dbReference>
<keyword evidence="1" id="KW-1133">Transmembrane helix</keyword>
<dbReference type="OrthoDB" id="4482242at2"/>
<comment type="caution">
    <text evidence="3">The sequence shown here is derived from an EMBL/GenBank/DDBJ whole genome shotgun (WGS) entry which is preliminary data.</text>
</comment>
<gene>
    <name evidence="3" type="ORF">CHO01_13650</name>
    <name evidence="4" type="ORF">HNR08_000155</name>
</gene>
<evidence type="ECO:0000259" key="2">
    <source>
        <dbReference type="Pfam" id="PF23636"/>
    </source>
</evidence>
<accession>A0A511FAF8</accession>
<dbReference type="EMBL" id="JACHDN010000001">
    <property type="protein sequence ID" value="MBB5471419.1"/>
    <property type="molecule type" value="Genomic_DNA"/>
</dbReference>
<reference evidence="4 6" key="2">
    <citation type="submission" date="2020-08" db="EMBL/GenBank/DDBJ databases">
        <title>Sequencing the genomes of 1000 actinobacteria strains.</title>
        <authorList>
            <person name="Klenk H.-P."/>
        </authorList>
    </citation>
    <scope>NUCLEOTIDE SEQUENCE [LARGE SCALE GENOMIC DNA]</scope>
    <source>
        <strain evidence="4 6">DSM 9581</strain>
    </source>
</reference>
<feature type="transmembrane region" description="Helical" evidence="1">
    <location>
        <begin position="12"/>
        <end position="36"/>
    </location>
</feature>
<reference evidence="3 5" key="1">
    <citation type="submission" date="2019-07" db="EMBL/GenBank/DDBJ databases">
        <title>Whole genome shotgun sequence of Cellulomonas hominis NBRC 16055.</title>
        <authorList>
            <person name="Hosoyama A."/>
            <person name="Uohara A."/>
            <person name="Ohji S."/>
            <person name="Ichikawa N."/>
        </authorList>
    </citation>
    <scope>NUCLEOTIDE SEQUENCE [LARGE SCALE GENOMIC DNA]</scope>
    <source>
        <strain evidence="3 5">NBRC 16055</strain>
    </source>
</reference>
<feature type="transmembrane region" description="Helical" evidence="1">
    <location>
        <begin position="80"/>
        <end position="99"/>
    </location>
</feature>
<sequence>MSERRSSLAVGLTVFAGTIMIMIGVMHVFQGLVALVNDTFYVAGEEWVFQFDVTTWGWVHLILGALVALAGFFVFSGAVWARTIGVIVAVVSGVATFAWLPYYPLWGLVVIALDVFVIWALTAHGREVA</sequence>
<dbReference type="Proteomes" id="UP000321723">
    <property type="component" value="Unassembled WGS sequence"/>
</dbReference>